<dbReference type="RefSeq" id="WP_017870769.1">
    <property type="nucleotide sequence ID" value="NZ_BMLZ01000047.1"/>
</dbReference>
<reference evidence="2" key="2">
    <citation type="journal article" date="2014" name="Int. J. Syst. Evol. Microbiol.">
        <title>Complete genome sequence of Corynebacterium casei LMG S-19264T (=DSM 44701T), isolated from a smear-ripened cheese.</title>
        <authorList>
            <consortium name="US DOE Joint Genome Institute (JGI-PGF)"/>
            <person name="Walter F."/>
            <person name="Albersmeier A."/>
            <person name="Kalinowski J."/>
            <person name="Ruckert C."/>
        </authorList>
    </citation>
    <scope>NUCLEOTIDE SEQUENCE</scope>
    <source>
        <strain evidence="2">CGMCC 1.8885</strain>
    </source>
</reference>
<dbReference type="Proteomes" id="UP000652720">
    <property type="component" value="Unassembled WGS sequence"/>
</dbReference>
<reference evidence="5" key="4">
    <citation type="journal article" date="2019" name="Int. J. Syst. Evol. Microbiol.">
        <title>The Global Catalogue of Microorganisms (GCM) 10K type strain sequencing project: providing services to taxonomists for standard genome sequencing and annotation.</title>
        <authorList>
            <consortium name="The Broad Institute Genomics Platform"/>
            <consortium name="The Broad Institute Genome Sequencing Center for Infectious Disease"/>
            <person name="Wu L."/>
            <person name="Ma J."/>
        </authorList>
    </citation>
    <scope>NUCLEOTIDE SEQUENCE [LARGE SCALE GENOMIC DNA]</scope>
    <source>
        <strain evidence="5">CGMCC 1.8884</strain>
    </source>
</reference>
<organism evidence="1 4">
    <name type="scientific">Deinococcus wulumuqiensis</name>
    <dbReference type="NCBI Taxonomy" id="980427"/>
    <lineage>
        <taxon>Bacteria</taxon>
        <taxon>Thermotogati</taxon>
        <taxon>Deinococcota</taxon>
        <taxon>Deinococci</taxon>
        <taxon>Deinococcales</taxon>
        <taxon>Deinococcaceae</taxon>
        <taxon>Deinococcus</taxon>
    </lineage>
</organism>
<evidence type="ECO:0000313" key="3">
    <source>
        <dbReference type="EMBL" id="GGP31008.1"/>
    </source>
</evidence>
<protein>
    <submittedName>
        <fullName evidence="1">Uncharacterized protein</fullName>
    </submittedName>
</protein>
<name>A0A345IIW8_9DEIO</name>
<dbReference type="STRING" id="1288484.GCA_000348665_01864"/>
<sequence>MKWTGASQRKGTLRRLEADGKDVRAVTLYTHTFVLFEDGRADEQKQPFYTATAATPQDAEALALAAYQRAQDCLHRMSAKGPALIECVHCGLQRRASLPTLPDSAPPQKRERKSERKLFGLLRF</sequence>
<accession>A0A345IIW8</accession>
<reference evidence="2" key="5">
    <citation type="submission" date="2023-08" db="EMBL/GenBank/DDBJ databases">
        <authorList>
            <person name="Sun Q."/>
            <person name="Zhou Y."/>
        </authorList>
    </citation>
    <scope>NUCLEOTIDE SEQUENCE</scope>
    <source>
        <strain evidence="3">CGMCC 1.8884</strain>
        <strain evidence="2">CGMCC 1.8885</strain>
    </source>
</reference>
<dbReference type="GeneID" id="59165818"/>
<dbReference type="EMBL" id="BMMA01000041">
    <property type="protein sequence ID" value="GGI92043.1"/>
    <property type="molecule type" value="Genomic_DNA"/>
</dbReference>
<evidence type="ECO:0000313" key="2">
    <source>
        <dbReference type="EMBL" id="GGI92043.1"/>
    </source>
</evidence>
<dbReference type="AlphaFoldDB" id="A0A345IIW8"/>
<reference evidence="3" key="1">
    <citation type="journal article" date="2014" name="Int. J. Syst. Evol. Microbiol.">
        <title>Complete genome of a new Firmicutes species belonging to the dominant human colonic microbiota ('Ruminococcus bicirculans') reveals two chromosomes and a selective capacity to utilize plant glucans.</title>
        <authorList>
            <consortium name="NISC Comparative Sequencing Program"/>
            <person name="Wegmann U."/>
            <person name="Louis P."/>
            <person name="Goesmann A."/>
            <person name="Henrissat B."/>
            <person name="Duncan S.H."/>
            <person name="Flint H.J."/>
        </authorList>
    </citation>
    <scope>NUCLEOTIDE SEQUENCE</scope>
    <source>
        <strain evidence="3">CGMCC 1.8884</strain>
    </source>
</reference>
<reference evidence="1 4" key="3">
    <citation type="submission" date="2018-07" db="EMBL/GenBank/DDBJ databases">
        <title>Complete Genome and Methylome Analysis of Deinococcus wulumuqiensis NEB 479.</title>
        <authorList>
            <person name="Fomenkov A."/>
            <person name="Luyten Y."/>
            <person name="Vincze T."/>
            <person name="Anton B.P."/>
            <person name="Clark T."/>
            <person name="Roberts R.J."/>
            <person name="Morgan R.D."/>
        </authorList>
    </citation>
    <scope>NUCLEOTIDE SEQUENCE [LARGE SCALE GENOMIC DNA]</scope>
    <source>
        <strain evidence="1 4">NEB 479</strain>
    </source>
</reference>
<evidence type="ECO:0000313" key="1">
    <source>
        <dbReference type="EMBL" id="AXG99640.1"/>
    </source>
</evidence>
<dbReference type="Proteomes" id="UP000253744">
    <property type="component" value="Chromosome"/>
</dbReference>
<evidence type="ECO:0000313" key="4">
    <source>
        <dbReference type="Proteomes" id="UP000253744"/>
    </source>
</evidence>
<keyword evidence="5" id="KW-1185">Reference proteome</keyword>
<evidence type="ECO:0000313" key="5">
    <source>
        <dbReference type="Proteomes" id="UP000630135"/>
    </source>
</evidence>
<proteinExistence type="predicted"/>
<dbReference type="EMBL" id="BMLZ01000047">
    <property type="protein sequence ID" value="GGP31008.1"/>
    <property type="molecule type" value="Genomic_DNA"/>
</dbReference>
<gene>
    <name evidence="1" type="ORF">DVJ83_11475</name>
    <name evidence="3" type="ORF">GCM10008021_26590</name>
    <name evidence="2" type="ORF">GCM10010914_28190</name>
</gene>
<dbReference type="Proteomes" id="UP000630135">
    <property type="component" value="Unassembled WGS sequence"/>
</dbReference>
<dbReference type="KEGG" id="dwu:DVJ83_11475"/>
<dbReference type="EMBL" id="CP031158">
    <property type="protein sequence ID" value="AXG99640.1"/>
    <property type="molecule type" value="Genomic_DNA"/>
</dbReference>